<keyword evidence="3" id="KW-0862">Zinc</keyword>
<keyword evidence="1" id="KW-0479">Metal-binding</keyword>
<accession>A0A443SND5</accession>
<dbReference type="InterPro" id="IPR007588">
    <property type="entry name" value="Znf_FLYWCH"/>
</dbReference>
<evidence type="ECO:0000256" key="3">
    <source>
        <dbReference type="ARBA" id="ARBA00022833"/>
    </source>
</evidence>
<keyword evidence="7" id="KW-1185">Reference proteome</keyword>
<sequence length="183" mass="19438">MECQYVATQRGGVALVFEGHRYNKVRDGKDGTVYWRCSRDRQCPGRAVTVNTRVKKANNKHNHPPEGSLKNGTSNANVFSPSVSSGAPSIGQHLESTCRLPSNLALQDVLNAQNAAAAAAVSLPAIVTETLKYLAVASGNHQMAAFANSVASLSGTSLESLERSMVRPSLLAGVRMVIAGSWM</sequence>
<feature type="compositionally biased region" description="Polar residues" evidence="4">
    <location>
        <begin position="70"/>
        <end position="87"/>
    </location>
</feature>
<dbReference type="Gene3D" id="2.20.25.240">
    <property type="match status" value="1"/>
</dbReference>
<dbReference type="Proteomes" id="UP000288716">
    <property type="component" value="Unassembled WGS sequence"/>
</dbReference>
<dbReference type="GO" id="GO:0008270">
    <property type="term" value="F:zinc ion binding"/>
    <property type="evidence" value="ECO:0007669"/>
    <property type="project" value="UniProtKB-KW"/>
</dbReference>
<evidence type="ECO:0000259" key="5">
    <source>
        <dbReference type="Pfam" id="PF04500"/>
    </source>
</evidence>
<evidence type="ECO:0000256" key="1">
    <source>
        <dbReference type="ARBA" id="ARBA00022723"/>
    </source>
</evidence>
<gene>
    <name evidence="6" type="ORF">B4U80_02267</name>
</gene>
<evidence type="ECO:0000256" key="2">
    <source>
        <dbReference type="ARBA" id="ARBA00022771"/>
    </source>
</evidence>
<organism evidence="6 7">
    <name type="scientific">Leptotrombidium deliense</name>
    <dbReference type="NCBI Taxonomy" id="299467"/>
    <lineage>
        <taxon>Eukaryota</taxon>
        <taxon>Metazoa</taxon>
        <taxon>Ecdysozoa</taxon>
        <taxon>Arthropoda</taxon>
        <taxon>Chelicerata</taxon>
        <taxon>Arachnida</taxon>
        <taxon>Acari</taxon>
        <taxon>Acariformes</taxon>
        <taxon>Trombidiformes</taxon>
        <taxon>Prostigmata</taxon>
        <taxon>Anystina</taxon>
        <taxon>Parasitengona</taxon>
        <taxon>Trombiculoidea</taxon>
        <taxon>Trombiculidae</taxon>
        <taxon>Leptotrombidium</taxon>
    </lineage>
</organism>
<dbReference type="VEuPathDB" id="VectorBase:LDEU003048"/>
<protein>
    <recommendedName>
        <fullName evidence="5">FLYWCH-type domain-containing protein</fullName>
    </recommendedName>
</protein>
<feature type="region of interest" description="Disordered" evidence="4">
    <location>
        <begin position="57"/>
        <end position="90"/>
    </location>
</feature>
<evidence type="ECO:0000256" key="4">
    <source>
        <dbReference type="SAM" id="MobiDB-lite"/>
    </source>
</evidence>
<dbReference type="EMBL" id="NCKV01001114">
    <property type="protein sequence ID" value="RWS28993.1"/>
    <property type="molecule type" value="Genomic_DNA"/>
</dbReference>
<reference evidence="6 7" key="1">
    <citation type="journal article" date="2018" name="Gigascience">
        <title>Genomes of trombidid mites reveal novel predicted allergens and laterally-transferred genes associated with secondary metabolism.</title>
        <authorList>
            <person name="Dong X."/>
            <person name="Chaisiri K."/>
            <person name="Xia D."/>
            <person name="Armstrong S.D."/>
            <person name="Fang Y."/>
            <person name="Donnelly M.J."/>
            <person name="Kadowaki T."/>
            <person name="McGarry J.W."/>
            <person name="Darby A.C."/>
            <person name="Makepeace B.L."/>
        </authorList>
    </citation>
    <scope>NUCLEOTIDE SEQUENCE [LARGE SCALE GENOMIC DNA]</scope>
    <source>
        <strain evidence="6">UoL-UT</strain>
    </source>
</reference>
<comment type="caution">
    <text evidence="6">The sequence shown here is derived from an EMBL/GenBank/DDBJ whole genome shotgun (WGS) entry which is preliminary data.</text>
</comment>
<dbReference type="STRING" id="299467.A0A443SND5"/>
<proteinExistence type="predicted"/>
<dbReference type="Pfam" id="PF04500">
    <property type="entry name" value="FLYWCH"/>
    <property type="match status" value="1"/>
</dbReference>
<dbReference type="OrthoDB" id="6159439at2759"/>
<dbReference type="AlphaFoldDB" id="A0A443SND5"/>
<evidence type="ECO:0000313" key="7">
    <source>
        <dbReference type="Proteomes" id="UP000288716"/>
    </source>
</evidence>
<evidence type="ECO:0000313" key="6">
    <source>
        <dbReference type="EMBL" id="RWS28993.1"/>
    </source>
</evidence>
<name>A0A443SND5_9ACAR</name>
<feature type="domain" description="FLYWCH-type" evidence="5">
    <location>
        <begin position="5"/>
        <end position="63"/>
    </location>
</feature>
<keyword evidence="2" id="KW-0863">Zinc-finger</keyword>